<accession>A0A5H2XQG1</accession>
<sequence length="110" mass="12127">STAKRVRRHGVDPNRSFNEEITIKTSRMAKCQPPSLPVAPVATSGRLDLRQGHRHLRLGLADLPRPVAGCGTPGNDRKLAIFVDFAPELQATRSPPFLNQISRVRHQESG</sequence>
<gene>
    <name evidence="1" type="ORF">Prudu_1440S001800</name>
</gene>
<feature type="non-terminal residue" evidence="1">
    <location>
        <position position="1"/>
    </location>
</feature>
<proteinExistence type="predicted"/>
<protein>
    <submittedName>
        <fullName evidence="1">Uncharacterized protein</fullName>
    </submittedName>
</protein>
<evidence type="ECO:0000313" key="1">
    <source>
        <dbReference type="EMBL" id="BBN70157.1"/>
    </source>
</evidence>
<dbReference type="AlphaFoldDB" id="A0A5H2XQG1"/>
<organism evidence="1">
    <name type="scientific">Prunus dulcis</name>
    <name type="common">Almond</name>
    <name type="synonym">Amygdalus dulcis</name>
    <dbReference type="NCBI Taxonomy" id="3755"/>
    <lineage>
        <taxon>Eukaryota</taxon>
        <taxon>Viridiplantae</taxon>
        <taxon>Streptophyta</taxon>
        <taxon>Embryophyta</taxon>
        <taxon>Tracheophyta</taxon>
        <taxon>Spermatophyta</taxon>
        <taxon>Magnoliopsida</taxon>
        <taxon>eudicotyledons</taxon>
        <taxon>Gunneridae</taxon>
        <taxon>Pentapetalae</taxon>
        <taxon>rosids</taxon>
        <taxon>fabids</taxon>
        <taxon>Rosales</taxon>
        <taxon>Rosaceae</taxon>
        <taxon>Amygdaloideae</taxon>
        <taxon>Amygdaleae</taxon>
        <taxon>Prunus</taxon>
    </lineage>
</organism>
<name>A0A5H2XQG1_PRUDU</name>
<reference evidence="1" key="1">
    <citation type="journal article" date="2019" name="Science">
        <title>Mutation of a bHLH transcription factor allowed almond domestication.</title>
        <authorList>
            <person name="Sanchez-Perez R."/>
            <person name="Pavan S."/>
            <person name="Mazzeo R."/>
            <person name="Moldovan C."/>
            <person name="Aiese Cigliano R."/>
            <person name="Del Cueto J."/>
            <person name="Ricciardi F."/>
            <person name="Lotti C."/>
            <person name="Ricciardi L."/>
            <person name="Dicenta F."/>
            <person name="Lopez-Marques R.L."/>
            <person name="Lindberg Moller B."/>
        </authorList>
    </citation>
    <scope>NUCLEOTIDE SEQUENCE</scope>
</reference>
<dbReference type="EMBL" id="AP021777">
    <property type="protein sequence ID" value="BBN70157.1"/>
    <property type="molecule type" value="Genomic_DNA"/>
</dbReference>